<evidence type="ECO:0000256" key="5">
    <source>
        <dbReference type="RuleBase" id="RU003560"/>
    </source>
</evidence>
<gene>
    <name evidence="6" type="ORF">SAMN05421781_2361</name>
</gene>
<accession>A0A1H2WD28</accession>
<sequence length="451" mass="50303">MTWEPEEMKKRDEESIWHAMRPYSPGGGMVIEKADGSWVTDVDGKEYLDGMSGLWCVNVGYGRKEIADAAYEQMLKLPFYPLTQSHTPAVQLTAKLDEWLGDGYMYFFSNSGSEANETALKLVRQYFQQIGEASRYKTISRYRTYHGSTLATMAAGGQTQRKYRYEPLPPGFVHVTPPDPYRKPEGQSDEEYSLACADEIEQAILWEAEESVAAVIMEPIITGGGVLIPEASYMKRVRDICDRYGVLLISDEVICGFGRTGKRFGFMHADVKPDIVTMAKGITSGYMPLSVTAVRKDMYQAFTGSEAYDHFRHVNTFGGHPAACAAAVKNLEVMEREKLVERSEKKGRELLEALKELEELSHVGQVRGRGLLAGIEFVEDKTTKKAAPEKLVKQILANCKKDGVIVGKTSDIAKHHNNVLTLSPPLNIEDKDLQLLITTLKKHVKAAVHPA</sequence>
<evidence type="ECO:0000313" key="7">
    <source>
        <dbReference type="Proteomes" id="UP000199488"/>
    </source>
</evidence>
<name>A0A1H2WD28_9BACI</name>
<dbReference type="InterPro" id="IPR015422">
    <property type="entry name" value="PyrdxlP-dep_Trfase_small"/>
</dbReference>
<dbReference type="PANTHER" id="PTHR43094">
    <property type="entry name" value="AMINOTRANSFERASE"/>
    <property type="match status" value="1"/>
</dbReference>
<dbReference type="AlphaFoldDB" id="A0A1H2WD28"/>
<dbReference type="Gene3D" id="3.40.640.10">
    <property type="entry name" value="Type I PLP-dependent aspartate aminotransferase-like (Major domain)"/>
    <property type="match status" value="1"/>
</dbReference>
<dbReference type="InterPro" id="IPR015421">
    <property type="entry name" value="PyrdxlP-dep_Trfase_major"/>
</dbReference>
<dbReference type="STRING" id="1122204.SAMN05421781_2361"/>
<keyword evidence="2 6" id="KW-0032">Aminotransferase</keyword>
<organism evidence="6 7">
    <name type="scientific">Marinococcus luteus</name>
    <dbReference type="NCBI Taxonomy" id="1122204"/>
    <lineage>
        <taxon>Bacteria</taxon>
        <taxon>Bacillati</taxon>
        <taxon>Bacillota</taxon>
        <taxon>Bacilli</taxon>
        <taxon>Bacillales</taxon>
        <taxon>Bacillaceae</taxon>
        <taxon>Marinococcus</taxon>
    </lineage>
</organism>
<proteinExistence type="inferred from homology"/>
<dbReference type="EMBL" id="FNNC01000005">
    <property type="protein sequence ID" value="SDW78164.1"/>
    <property type="molecule type" value="Genomic_DNA"/>
</dbReference>
<dbReference type="PIRSF" id="PIRSF000521">
    <property type="entry name" value="Transaminase_4ab_Lys_Orn"/>
    <property type="match status" value="1"/>
</dbReference>
<evidence type="ECO:0000256" key="2">
    <source>
        <dbReference type="ARBA" id="ARBA00022576"/>
    </source>
</evidence>
<dbReference type="PANTHER" id="PTHR43094:SF1">
    <property type="entry name" value="AMINOTRANSFERASE CLASS-III"/>
    <property type="match status" value="1"/>
</dbReference>
<evidence type="ECO:0000313" key="6">
    <source>
        <dbReference type="EMBL" id="SDW78164.1"/>
    </source>
</evidence>
<dbReference type="NCBIfam" id="NF005812">
    <property type="entry name" value="PRK07678.1"/>
    <property type="match status" value="1"/>
</dbReference>
<dbReference type="PROSITE" id="PS00600">
    <property type="entry name" value="AA_TRANSFER_CLASS_3"/>
    <property type="match status" value="1"/>
</dbReference>
<evidence type="ECO:0000256" key="4">
    <source>
        <dbReference type="ARBA" id="ARBA00022898"/>
    </source>
</evidence>
<comment type="similarity">
    <text evidence="1 5">Belongs to the class-III pyridoxal-phosphate-dependent aminotransferase family.</text>
</comment>
<dbReference type="InterPro" id="IPR049704">
    <property type="entry name" value="Aminotrans_3_PPA_site"/>
</dbReference>
<dbReference type="InterPro" id="IPR015424">
    <property type="entry name" value="PyrdxlP-dep_Trfase"/>
</dbReference>
<dbReference type="FunFam" id="3.40.640.10:FF:000014">
    <property type="entry name" value="Adenosylmethionine-8-amino-7-oxononanoate aminotransferase, probable"/>
    <property type="match status" value="1"/>
</dbReference>
<keyword evidence="4 5" id="KW-0663">Pyridoxal phosphate</keyword>
<keyword evidence="7" id="KW-1185">Reference proteome</keyword>
<dbReference type="GO" id="GO:0008483">
    <property type="term" value="F:transaminase activity"/>
    <property type="evidence" value="ECO:0007669"/>
    <property type="project" value="UniProtKB-KW"/>
</dbReference>
<dbReference type="GO" id="GO:0030170">
    <property type="term" value="F:pyridoxal phosphate binding"/>
    <property type="evidence" value="ECO:0007669"/>
    <property type="project" value="InterPro"/>
</dbReference>
<dbReference type="CDD" id="cd00610">
    <property type="entry name" value="OAT_like"/>
    <property type="match status" value="1"/>
</dbReference>
<dbReference type="Pfam" id="PF00202">
    <property type="entry name" value="Aminotran_3"/>
    <property type="match status" value="1"/>
</dbReference>
<reference evidence="6 7" key="1">
    <citation type="submission" date="2016-10" db="EMBL/GenBank/DDBJ databases">
        <authorList>
            <person name="de Groot N.N."/>
        </authorList>
    </citation>
    <scope>NUCLEOTIDE SEQUENCE [LARGE SCALE GENOMIC DNA]</scope>
    <source>
        <strain evidence="6 7">DSM 23126</strain>
    </source>
</reference>
<dbReference type="Proteomes" id="UP000199488">
    <property type="component" value="Unassembled WGS sequence"/>
</dbReference>
<dbReference type="RefSeq" id="WP_091615306.1">
    <property type="nucleotide sequence ID" value="NZ_FNNC01000005.1"/>
</dbReference>
<evidence type="ECO:0000256" key="1">
    <source>
        <dbReference type="ARBA" id="ARBA00008954"/>
    </source>
</evidence>
<protein>
    <submittedName>
        <fullName evidence="6">Adenosylmethionine-8-amino-7-oxononanoate aminotransferase</fullName>
    </submittedName>
</protein>
<dbReference type="Gene3D" id="3.90.1150.10">
    <property type="entry name" value="Aspartate Aminotransferase, domain 1"/>
    <property type="match status" value="1"/>
</dbReference>
<dbReference type="SUPFAM" id="SSF53383">
    <property type="entry name" value="PLP-dependent transferases"/>
    <property type="match status" value="1"/>
</dbReference>
<keyword evidence="3 6" id="KW-0808">Transferase</keyword>
<dbReference type="InterPro" id="IPR005814">
    <property type="entry name" value="Aminotrans_3"/>
</dbReference>
<evidence type="ECO:0000256" key="3">
    <source>
        <dbReference type="ARBA" id="ARBA00022679"/>
    </source>
</evidence>
<dbReference type="OrthoDB" id="9807885at2"/>